<comment type="pathway">
    <text evidence="1">Pigment biosynthesis; anthocyanin biosynthesis.</text>
</comment>
<evidence type="ECO:0000256" key="3">
    <source>
        <dbReference type="ARBA" id="ARBA00022676"/>
    </source>
</evidence>
<feature type="domain" description="Glycosyltransferase N-terminal" evidence="11">
    <location>
        <begin position="13"/>
        <end position="140"/>
    </location>
</feature>
<dbReference type="Pfam" id="PF26168">
    <property type="entry name" value="Glyco_transf_N"/>
    <property type="match status" value="1"/>
</dbReference>
<comment type="catalytic activity">
    <reaction evidence="7">
        <text>2-hydroxy-2-methylpropanenitrile + UDP-alpha-D-glucose = linamarin + UDP + H(+)</text>
        <dbReference type="Rhea" id="RHEA:20009"/>
        <dbReference type="ChEBI" id="CHEBI:15348"/>
        <dbReference type="ChEBI" id="CHEBI:15378"/>
        <dbReference type="ChEBI" id="CHEBI:16441"/>
        <dbReference type="ChEBI" id="CHEBI:58223"/>
        <dbReference type="ChEBI" id="CHEBI:58885"/>
        <dbReference type="EC" id="2.4.1.63"/>
    </reaction>
</comment>
<dbReference type="SUPFAM" id="SSF53756">
    <property type="entry name" value="UDP-Glycosyltransferase/glycogen phosphorylase"/>
    <property type="match status" value="1"/>
</dbReference>
<dbReference type="GO" id="GO:0047213">
    <property type="term" value="F:anthocyanidin 3-O-glucosyltransferase activity"/>
    <property type="evidence" value="ECO:0007669"/>
    <property type="project" value="UniProtKB-EC"/>
</dbReference>
<keyword evidence="13" id="KW-1185">Reference proteome</keyword>
<evidence type="ECO:0000256" key="5">
    <source>
        <dbReference type="ARBA" id="ARBA00022821"/>
    </source>
</evidence>
<comment type="function">
    <text evidence="8">UDP-glucosyltransferase catalyzing in planta synthesis of cyanogenic glucosides. Able to glucosylate acetone cyanohydrin and 2-hydroxy-2-methylbutyronitrile, forming linamarin and lotaustralin. Also accepts, to some extent, a wide range of potential acceptor substrates, including simple alcohols, flavonoids, isoflavonoids and other hydroxynitriles such as p-hydroxymandelonitrile, mandelonitrile, (E)-4-hydroxy-2-methylbut-2-enenitrile and (E)- 2-(hydroxymethyl)but-2-enenitrile.</text>
</comment>
<evidence type="ECO:0000256" key="7">
    <source>
        <dbReference type="ARBA" id="ARBA00052877"/>
    </source>
</evidence>
<dbReference type="FunFam" id="3.40.50.2000:FF:000027">
    <property type="entry name" value="Glycosyltransferase"/>
    <property type="match status" value="1"/>
</dbReference>
<dbReference type="Proteomes" id="UP000027138">
    <property type="component" value="Unassembled WGS sequence"/>
</dbReference>
<comment type="similarity">
    <text evidence="2 9">Belongs to the UDP-glycosyltransferase family.</text>
</comment>
<evidence type="ECO:0000256" key="6">
    <source>
        <dbReference type="ARBA" id="ARBA00047606"/>
    </source>
</evidence>
<dbReference type="AlphaFoldDB" id="A0A067KZ07"/>
<comment type="catalytic activity">
    <reaction evidence="6">
        <text>an anthocyanidin + UDP-alpha-D-glucose + H(+) = an anthocyanidin 3-O-beta-D-glucoside + UDP</text>
        <dbReference type="Rhea" id="RHEA:20093"/>
        <dbReference type="ChEBI" id="CHEBI:15378"/>
        <dbReference type="ChEBI" id="CHEBI:16307"/>
        <dbReference type="ChEBI" id="CHEBI:58223"/>
        <dbReference type="ChEBI" id="CHEBI:58885"/>
        <dbReference type="ChEBI" id="CHEBI:143576"/>
        <dbReference type="EC" id="2.4.1.115"/>
    </reaction>
</comment>
<dbReference type="InterPro" id="IPR058980">
    <property type="entry name" value="Glyco_transf_N"/>
</dbReference>
<dbReference type="CDD" id="cd03784">
    <property type="entry name" value="GT1_Gtf-like"/>
    <property type="match status" value="1"/>
</dbReference>
<dbReference type="OrthoDB" id="5835829at2759"/>
<dbReference type="GO" id="GO:0009718">
    <property type="term" value="P:anthocyanin-containing compound biosynthetic process"/>
    <property type="evidence" value="ECO:0007669"/>
    <property type="project" value="UniProtKB-UniPathway"/>
</dbReference>
<keyword evidence="4 9" id="KW-0808">Transferase</keyword>
<keyword evidence="5" id="KW-0611">Plant defense</keyword>
<dbReference type="GO" id="GO:0006952">
    <property type="term" value="P:defense response"/>
    <property type="evidence" value="ECO:0007669"/>
    <property type="project" value="UniProtKB-KW"/>
</dbReference>
<evidence type="ECO:0000313" key="12">
    <source>
        <dbReference type="EMBL" id="KDP41397.1"/>
    </source>
</evidence>
<dbReference type="Gene3D" id="3.40.50.2000">
    <property type="entry name" value="Glycogen Phosphorylase B"/>
    <property type="match status" value="2"/>
</dbReference>
<dbReference type="InterPro" id="IPR035595">
    <property type="entry name" value="UDP_glycos_trans_CS"/>
</dbReference>
<evidence type="ECO:0000313" key="13">
    <source>
        <dbReference type="Proteomes" id="UP000027138"/>
    </source>
</evidence>
<evidence type="ECO:0000256" key="1">
    <source>
        <dbReference type="ARBA" id="ARBA00004935"/>
    </source>
</evidence>
<dbReference type="InterPro" id="IPR002213">
    <property type="entry name" value="UDP_glucos_trans"/>
</dbReference>
<reference evidence="12 13" key="1">
    <citation type="journal article" date="2014" name="PLoS ONE">
        <title>Global Analysis of Gene Expression Profiles in Physic Nut (Jatropha curcas L.) Seedlings Exposed to Salt Stress.</title>
        <authorList>
            <person name="Zhang L."/>
            <person name="Zhang C."/>
            <person name="Wu P."/>
            <person name="Chen Y."/>
            <person name="Li M."/>
            <person name="Jiang H."/>
            <person name="Wu G."/>
        </authorList>
    </citation>
    <scope>NUCLEOTIDE SEQUENCE [LARGE SCALE GENOMIC DNA]</scope>
    <source>
        <strain evidence="13">cv. GZQX0401</strain>
        <tissue evidence="12">Young leaves</tissue>
    </source>
</reference>
<gene>
    <name evidence="12" type="ORF">JCGZ_15804</name>
</gene>
<dbReference type="GO" id="GO:0080043">
    <property type="term" value="F:quercetin 3-O-glucosyltransferase activity"/>
    <property type="evidence" value="ECO:0007669"/>
    <property type="project" value="TreeGrafter"/>
</dbReference>
<protein>
    <recommendedName>
        <fullName evidence="10">Glycosyltransferase</fullName>
        <ecNumber evidence="10">2.4.1.-</ecNumber>
    </recommendedName>
</protein>
<evidence type="ECO:0000256" key="4">
    <source>
        <dbReference type="ARBA" id="ARBA00022679"/>
    </source>
</evidence>
<organism evidence="12 13">
    <name type="scientific">Jatropha curcas</name>
    <name type="common">Barbados nut</name>
    <dbReference type="NCBI Taxonomy" id="180498"/>
    <lineage>
        <taxon>Eukaryota</taxon>
        <taxon>Viridiplantae</taxon>
        <taxon>Streptophyta</taxon>
        <taxon>Embryophyta</taxon>
        <taxon>Tracheophyta</taxon>
        <taxon>Spermatophyta</taxon>
        <taxon>Magnoliopsida</taxon>
        <taxon>eudicotyledons</taxon>
        <taxon>Gunneridae</taxon>
        <taxon>Pentapetalae</taxon>
        <taxon>rosids</taxon>
        <taxon>fabids</taxon>
        <taxon>Malpighiales</taxon>
        <taxon>Euphorbiaceae</taxon>
        <taxon>Crotonoideae</taxon>
        <taxon>Jatropheae</taxon>
        <taxon>Jatropha</taxon>
    </lineage>
</organism>
<evidence type="ECO:0000256" key="9">
    <source>
        <dbReference type="RuleBase" id="RU003718"/>
    </source>
</evidence>
<dbReference type="EMBL" id="KK914318">
    <property type="protein sequence ID" value="KDP41397.1"/>
    <property type="molecule type" value="Genomic_DNA"/>
</dbReference>
<dbReference type="GO" id="GO:0050057">
    <property type="term" value="F:linamarin synthase activity"/>
    <property type="evidence" value="ECO:0007669"/>
    <property type="project" value="UniProtKB-EC"/>
</dbReference>
<dbReference type="Pfam" id="PF00201">
    <property type="entry name" value="UDPGT"/>
    <property type="match status" value="1"/>
</dbReference>
<proteinExistence type="inferred from homology"/>
<dbReference type="EC" id="2.4.1.-" evidence="10"/>
<dbReference type="PROSITE" id="PS00375">
    <property type="entry name" value="UDPGT"/>
    <property type="match status" value="1"/>
</dbReference>
<accession>A0A067KZ07</accession>
<evidence type="ECO:0000256" key="10">
    <source>
        <dbReference type="RuleBase" id="RU362057"/>
    </source>
</evidence>
<keyword evidence="3 9" id="KW-0328">Glycosyltransferase</keyword>
<evidence type="ECO:0000256" key="8">
    <source>
        <dbReference type="ARBA" id="ARBA00056778"/>
    </source>
</evidence>
<dbReference type="PANTHER" id="PTHR11926">
    <property type="entry name" value="GLUCOSYL/GLUCURONOSYL TRANSFERASES"/>
    <property type="match status" value="1"/>
</dbReference>
<dbReference type="PANTHER" id="PTHR11926:SF774">
    <property type="entry name" value="UDP-GLYCOSYLTRANSFERASE 85A1-RELATED"/>
    <property type="match status" value="1"/>
</dbReference>
<evidence type="ECO:0000259" key="11">
    <source>
        <dbReference type="Pfam" id="PF26168"/>
    </source>
</evidence>
<name>A0A067KZ07_JATCU</name>
<sequence length="487" mass="54385">MGSVSILEKPHAVCISYPAQGHINPMLKLAKLLHHKGFHITFVHTEYNHKRLLRSRGSDSVIGLPSFQFRTIPDGLPPTDSDVTQDIPSLCQSTSKYCLAPFKNLLSELNDTSSSNVPPVSCIVSDGVMSFTVDAAQELCIPLVLFWTTSACGFMGYVQYRQLIERGLSPLKDESYLTNGYLDTVKDWIPGMKNIRLRDIPSFIRTTDPKDGMIDFVLSETARLQKATAVILNTFDLLEHDVLAALSSSLLPPVYSIGSLQLLLNNIKDENLKSIESNLWKEDADCLQWLDSKEPNSVVYVNFGSITVMTNKQLIEFAWGLANSNKTFLWVIRPDLVAGDTAVLPPEFVTLTKERGRLASWCPQEQVLSHSSIGGFLTHSGWNSTLEGICAGVPMICWPFFAEQQTNCRYSCVEWGIGMEINSDVKGDEVEILVRELMEGVKGKEMKKKAMEWKKMAEEAITCPKGSSFQNLDKFINLLLLSSTYHE</sequence>
<dbReference type="FunFam" id="3.40.50.2000:FF:000055">
    <property type="entry name" value="Glycosyltransferase"/>
    <property type="match status" value="1"/>
</dbReference>
<dbReference type="UniPathway" id="UPA00009"/>
<dbReference type="GO" id="GO:0080044">
    <property type="term" value="F:quercetin 7-O-glucosyltransferase activity"/>
    <property type="evidence" value="ECO:0007669"/>
    <property type="project" value="TreeGrafter"/>
</dbReference>
<evidence type="ECO:0000256" key="2">
    <source>
        <dbReference type="ARBA" id="ARBA00009995"/>
    </source>
</evidence>